<feature type="domain" description="Alpha-D-phosphohexomutase C-terminal" evidence="9">
    <location>
        <begin position="382"/>
        <end position="445"/>
    </location>
</feature>
<evidence type="ECO:0000256" key="3">
    <source>
        <dbReference type="ARBA" id="ARBA00022723"/>
    </source>
</evidence>
<dbReference type="Pfam" id="PF02878">
    <property type="entry name" value="PGM_PMM_I"/>
    <property type="match status" value="1"/>
</dbReference>
<evidence type="ECO:0000256" key="5">
    <source>
        <dbReference type="ARBA" id="ARBA00023235"/>
    </source>
</evidence>
<dbReference type="eggNOG" id="COG1109">
    <property type="taxonomic scope" value="Bacteria"/>
</dbReference>
<dbReference type="FunFam" id="3.40.120.10:FF:000003">
    <property type="entry name" value="Phosphoglucosamine mutase"/>
    <property type="match status" value="1"/>
</dbReference>
<evidence type="ECO:0000256" key="2">
    <source>
        <dbReference type="ARBA" id="ARBA00022553"/>
    </source>
</evidence>
<dbReference type="InterPro" id="IPR016066">
    <property type="entry name" value="A-D-PHexomutase_CS"/>
</dbReference>
<evidence type="ECO:0000256" key="1">
    <source>
        <dbReference type="ARBA" id="ARBA00010231"/>
    </source>
</evidence>
<dbReference type="GO" id="GO:0005829">
    <property type="term" value="C:cytosol"/>
    <property type="evidence" value="ECO:0007669"/>
    <property type="project" value="TreeGrafter"/>
</dbReference>
<dbReference type="EC" id="5.4.2.10" evidence="6 8"/>
<dbReference type="SUPFAM" id="SSF53738">
    <property type="entry name" value="Phosphoglucomutase, first 3 domains"/>
    <property type="match status" value="3"/>
</dbReference>
<dbReference type="PANTHER" id="PTHR42946:SF1">
    <property type="entry name" value="PHOSPHOGLUCOMUTASE (ALPHA-D-GLUCOSE-1,6-BISPHOSPHATE-DEPENDENT)"/>
    <property type="match status" value="1"/>
</dbReference>
<evidence type="ECO:0000313" key="13">
    <source>
        <dbReference type="EMBL" id="AIK96180.1"/>
    </source>
</evidence>
<evidence type="ECO:0000256" key="6">
    <source>
        <dbReference type="HAMAP-Rule" id="MF_01554"/>
    </source>
</evidence>
<keyword evidence="4 6" id="KW-0460">Magnesium</keyword>
<dbReference type="InterPro" id="IPR006352">
    <property type="entry name" value="GlmM_bact"/>
</dbReference>
<proteinExistence type="inferred from homology"/>
<comment type="cofactor">
    <cofactor evidence="6">
        <name>Mg(2+)</name>
        <dbReference type="ChEBI" id="CHEBI:18420"/>
    </cofactor>
    <text evidence="6">Binds 1 Mg(2+) ion per subunit.</text>
</comment>
<keyword evidence="3 6" id="KW-0479">Metal-binding</keyword>
<evidence type="ECO:0000259" key="9">
    <source>
        <dbReference type="Pfam" id="PF00408"/>
    </source>
</evidence>
<dbReference type="CDD" id="cd05802">
    <property type="entry name" value="GlmM"/>
    <property type="match status" value="1"/>
</dbReference>
<dbReference type="InterPro" id="IPR036900">
    <property type="entry name" value="A-D-PHexomutase_C_sf"/>
</dbReference>
<evidence type="ECO:0000256" key="8">
    <source>
        <dbReference type="RuleBase" id="RU004327"/>
    </source>
</evidence>
<feature type="active site" description="Phosphoserine intermediate" evidence="6">
    <location>
        <position position="107"/>
    </location>
</feature>
<sequence>MPATQHSRTLFGTDGIRGKANQYPITPDMMLKTAMAAAQIFTRGNHRHTVVIGKDTRQSGYMIEMALTSGFAAMGIDVALLGPLPTPAVANLTRALRADLGVMISASHNPYHDNGIKFFNSEGNKLTDAEEIALEKLILEGAFNLADPYHVGKVRRLEDAMGRYVEYAKATLPRSMRLDGLKIVIDCAHGAAYKVAPQVLWELGADVISIGVSPDGMNINEGCGATSTALLRESVVKHHAHLGIALDGDADRLIMVDENGNVINGDAIMALIATSWHQHGLLKGNSIVATQMSNLGLERYLNSRGLDLVRTAVGDRYVIEGMQSHGCNVGGEQSGHMILSDYCTTGDGLIAALQVLRVLVERGQKLSEIGRPFTPVPQFMRNVRVQSKTIMAHGEIQEALHKAESELKRLGGRLLVRPSGTEPLVRVMAEADDAQAINNIVQNVEAVILKVNGQCSNA</sequence>
<feature type="binding site" evidence="6">
    <location>
        <position position="251"/>
    </location>
    <ligand>
        <name>Mg(2+)</name>
        <dbReference type="ChEBI" id="CHEBI:18420"/>
    </ligand>
</feature>
<feature type="domain" description="Alpha-D-phosphohexomutase alpha/beta/alpha" evidence="10">
    <location>
        <begin position="9"/>
        <end position="142"/>
    </location>
</feature>
<dbReference type="PROSITE" id="PS00710">
    <property type="entry name" value="PGM_PMM"/>
    <property type="match status" value="1"/>
</dbReference>
<evidence type="ECO:0000259" key="10">
    <source>
        <dbReference type="Pfam" id="PF02878"/>
    </source>
</evidence>
<organism evidence="13 14">
    <name type="scientific">Candidatus Odyssella acanthamoebae</name>
    <dbReference type="NCBI Taxonomy" id="91604"/>
    <lineage>
        <taxon>Bacteria</taxon>
        <taxon>Pseudomonadati</taxon>
        <taxon>Pseudomonadota</taxon>
        <taxon>Alphaproteobacteria</taxon>
        <taxon>Holosporales</taxon>
        <taxon>Candidatus Paracaedibacteraceae</taxon>
        <taxon>Candidatus Odyssella</taxon>
    </lineage>
</organism>
<evidence type="ECO:0000256" key="7">
    <source>
        <dbReference type="RuleBase" id="RU004326"/>
    </source>
</evidence>
<reference evidence="13 14" key="1">
    <citation type="submission" date="2014-07" db="EMBL/GenBank/DDBJ databases">
        <title>Comparative genomic insights into amoeba endosymbionts belonging to the families of Holosporaceae and Candidatus Midichloriaceae within Rickettsiales.</title>
        <authorList>
            <person name="Wang Z."/>
            <person name="Wu M."/>
        </authorList>
    </citation>
    <scope>NUCLEOTIDE SEQUENCE [LARGE SCALE GENOMIC DNA]</scope>
    <source>
        <strain evidence="13">PRA3</strain>
    </source>
</reference>
<dbReference type="Pfam" id="PF00408">
    <property type="entry name" value="PGM_PMM_IV"/>
    <property type="match status" value="1"/>
</dbReference>
<comment type="similarity">
    <text evidence="1 6 7">Belongs to the phosphohexose mutase family.</text>
</comment>
<comment type="catalytic activity">
    <reaction evidence="6 8">
        <text>alpha-D-glucosamine 1-phosphate = D-glucosamine 6-phosphate</text>
        <dbReference type="Rhea" id="RHEA:23424"/>
        <dbReference type="ChEBI" id="CHEBI:58516"/>
        <dbReference type="ChEBI" id="CHEBI:58725"/>
        <dbReference type="EC" id="5.4.2.10"/>
    </reaction>
</comment>
<dbReference type="FunFam" id="3.40.120.10:FF:000001">
    <property type="entry name" value="Phosphoglucosamine mutase"/>
    <property type="match status" value="1"/>
</dbReference>
<dbReference type="Pfam" id="PF02879">
    <property type="entry name" value="PGM_PMM_II"/>
    <property type="match status" value="1"/>
</dbReference>
<dbReference type="InterPro" id="IPR005845">
    <property type="entry name" value="A-D-PHexomutase_a/b/a-II"/>
</dbReference>
<dbReference type="NCBIfam" id="NF008139">
    <property type="entry name" value="PRK10887.1"/>
    <property type="match status" value="1"/>
</dbReference>
<dbReference type="InterPro" id="IPR005846">
    <property type="entry name" value="A-D-PHexomutase_a/b/a-III"/>
</dbReference>
<feature type="binding site" description="via phosphate group" evidence="6">
    <location>
        <position position="107"/>
    </location>
    <ligand>
        <name>Mg(2+)</name>
        <dbReference type="ChEBI" id="CHEBI:18420"/>
    </ligand>
</feature>
<dbReference type="Proteomes" id="UP000028926">
    <property type="component" value="Chromosome"/>
</dbReference>
<dbReference type="GO" id="GO:0008966">
    <property type="term" value="F:phosphoglucosamine mutase activity"/>
    <property type="evidence" value="ECO:0007669"/>
    <property type="project" value="UniProtKB-UniRule"/>
</dbReference>
<keyword evidence="14" id="KW-1185">Reference proteome</keyword>
<dbReference type="InterPro" id="IPR050060">
    <property type="entry name" value="Phosphoglucosamine_mutase"/>
</dbReference>
<dbReference type="Gene3D" id="3.40.120.10">
    <property type="entry name" value="Alpha-D-Glucose-1,6-Bisphosphate, subunit A, domain 3"/>
    <property type="match status" value="3"/>
</dbReference>
<dbReference type="GO" id="GO:0004615">
    <property type="term" value="F:phosphomannomutase activity"/>
    <property type="evidence" value="ECO:0007669"/>
    <property type="project" value="TreeGrafter"/>
</dbReference>
<protein>
    <recommendedName>
        <fullName evidence="6 8">Phosphoglucosamine mutase</fullName>
        <ecNumber evidence="6 8">5.4.2.10</ecNumber>
    </recommendedName>
</protein>
<dbReference type="HAMAP" id="MF_01554_B">
    <property type="entry name" value="GlmM_B"/>
    <property type="match status" value="1"/>
</dbReference>
<dbReference type="HOGENOM" id="CLU_016950_7_0_5"/>
<dbReference type="STRING" id="91604.ID47_04625"/>
<dbReference type="Gene3D" id="3.30.310.50">
    <property type="entry name" value="Alpha-D-phosphohexomutase, C-terminal domain"/>
    <property type="match status" value="1"/>
</dbReference>
<dbReference type="PRINTS" id="PR00509">
    <property type="entry name" value="PGMPMM"/>
</dbReference>
<evidence type="ECO:0000259" key="12">
    <source>
        <dbReference type="Pfam" id="PF02880"/>
    </source>
</evidence>
<keyword evidence="5 6" id="KW-0413">Isomerase</keyword>
<dbReference type="InterPro" id="IPR005841">
    <property type="entry name" value="Alpha-D-phosphohexomutase_SF"/>
</dbReference>
<dbReference type="InterPro" id="IPR005843">
    <property type="entry name" value="A-D-PHexomutase_C"/>
</dbReference>
<feature type="binding site" evidence="6">
    <location>
        <position position="249"/>
    </location>
    <ligand>
        <name>Mg(2+)</name>
        <dbReference type="ChEBI" id="CHEBI:18420"/>
    </ligand>
</feature>
<dbReference type="KEGG" id="paca:ID47_04625"/>
<gene>
    <name evidence="6" type="primary">glmM</name>
    <name evidence="13" type="ORF">ID47_04625</name>
</gene>
<comment type="function">
    <text evidence="6 8">Catalyzes the conversion of glucosamine-6-phosphate to glucosamine-1-phosphate.</text>
</comment>
<feature type="domain" description="Alpha-D-phosphohexomutase alpha/beta/alpha" evidence="12">
    <location>
        <begin position="264"/>
        <end position="369"/>
    </location>
</feature>
<dbReference type="AlphaFoldDB" id="A0A077AZM8"/>
<feature type="domain" description="Alpha-D-phosphohexomutase alpha/beta/alpha" evidence="11">
    <location>
        <begin position="164"/>
        <end position="260"/>
    </location>
</feature>
<dbReference type="GO" id="GO:0000287">
    <property type="term" value="F:magnesium ion binding"/>
    <property type="evidence" value="ECO:0007669"/>
    <property type="project" value="UniProtKB-UniRule"/>
</dbReference>
<dbReference type="EMBL" id="CP008941">
    <property type="protein sequence ID" value="AIK96180.1"/>
    <property type="molecule type" value="Genomic_DNA"/>
</dbReference>
<feature type="binding site" evidence="6">
    <location>
        <position position="247"/>
    </location>
    <ligand>
        <name>Mg(2+)</name>
        <dbReference type="ChEBI" id="CHEBI:18420"/>
    </ligand>
</feature>
<dbReference type="GO" id="GO:0005975">
    <property type="term" value="P:carbohydrate metabolic process"/>
    <property type="evidence" value="ECO:0007669"/>
    <property type="project" value="InterPro"/>
</dbReference>
<feature type="modified residue" description="Phosphoserine" evidence="6">
    <location>
        <position position="107"/>
    </location>
</feature>
<dbReference type="PANTHER" id="PTHR42946">
    <property type="entry name" value="PHOSPHOHEXOSE MUTASE"/>
    <property type="match status" value="1"/>
</dbReference>
<dbReference type="InterPro" id="IPR016055">
    <property type="entry name" value="A-D-PHexomutase_a/b/a-I/II/III"/>
</dbReference>
<comment type="PTM">
    <text evidence="6">Activated by phosphorylation.</text>
</comment>
<dbReference type="SUPFAM" id="SSF55957">
    <property type="entry name" value="Phosphoglucomutase, C-terminal domain"/>
    <property type="match status" value="1"/>
</dbReference>
<name>A0A077AZM8_9PROT</name>
<evidence type="ECO:0000259" key="11">
    <source>
        <dbReference type="Pfam" id="PF02879"/>
    </source>
</evidence>
<evidence type="ECO:0000256" key="4">
    <source>
        <dbReference type="ARBA" id="ARBA00022842"/>
    </source>
</evidence>
<dbReference type="NCBIfam" id="TIGR01455">
    <property type="entry name" value="glmM"/>
    <property type="match status" value="1"/>
</dbReference>
<dbReference type="GO" id="GO:0009252">
    <property type="term" value="P:peptidoglycan biosynthetic process"/>
    <property type="evidence" value="ECO:0007669"/>
    <property type="project" value="TreeGrafter"/>
</dbReference>
<dbReference type="GO" id="GO:0006048">
    <property type="term" value="P:UDP-N-acetylglucosamine biosynthetic process"/>
    <property type="evidence" value="ECO:0007669"/>
    <property type="project" value="TreeGrafter"/>
</dbReference>
<dbReference type="InterPro" id="IPR005844">
    <property type="entry name" value="A-D-PHexomutase_a/b/a-I"/>
</dbReference>
<keyword evidence="2 6" id="KW-0597">Phosphoprotein</keyword>
<dbReference type="OrthoDB" id="9803322at2"/>
<accession>A0A077AZM8</accession>
<dbReference type="Pfam" id="PF02880">
    <property type="entry name" value="PGM_PMM_III"/>
    <property type="match status" value="1"/>
</dbReference>
<evidence type="ECO:0000313" key="14">
    <source>
        <dbReference type="Proteomes" id="UP000028926"/>
    </source>
</evidence>